<accession>A0A1Z5SQH2</accession>
<evidence type="ECO:0000313" key="2">
    <source>
        <dbReference type="EMBL" id="OTA23050.1"/>
    </source>
</evidence>
<reference evidence="2 3" key="1">
    <citation type="submission" date="2017-01" db="EMBL/GenBank/DDBJ databases">
        <title>The recent genome duplication of the halophilic yeast Hortaea werneckii: insights from long-read sequencing.</title>
        <authorList>
            <person name="Sinha S."/>
            <person name="Flibotte S."/>
            <person name="Neira M."/>
            <person name="Lenassi M."/>
            <person name="Gostincar C."/>
            <person name="Stajich J.E."/>
            <person name="Nislow C.E."/>
        </authorList>
    </citation>
    <scope>NUCLEOTIDE SEQUENCE [LARGE SCALE GENOMIC DNA]</scope>
    <source>
        <strain evidence="2 3">EXF-2000</strain>
    </source>
</reference>
<gene>
    <name evidence="2" type="ORF">BTJ68_14548</name>
</gene>
<feature type="region of interest" description="Disordered" evidence="1">
    <location>
        <begin position="16"/>
        <end position="128"/>
    </location>
</feature>
<dbReference type="VEuPathDB" id="FungiDB:BTJ68_14548"/>
<sequence length="128" mass="13392">MLYEIDTFGIKATLVEPGHMRLDEPTGLDDKATNGSYPSSSSSDPNYPPHHQAPTLTTTTTTNGGPTPTTSTTNTHPPLRRYGHFFVKPPSTPYATPHAPAGHAAASSNGSQTANPPRPSNPPSSSGN</sequence>
<evidence type="ECO:0000313" key="3">
    <source>
        <dbReference type="Proteomes" id="UP000194280"/>
    </source>
</evidence>
<dbReference type="Proteomes" id="UP000194280">
    <property type="component" value="Unassembled WGS sequence"/>
</dbReference>
<evidence type="ECO:0000256" key="1">
    <source>
        <dbReference type="SAM" id="MobiDB-lite"/>
    </source>
</evidence>
<dbReference type="AlphaFoldDB" id="A0A1Z5SQH2"/>
<dbReference type="EMBL" id="MUNK01000323">
    <property type="protein sequence ID" value="OTA23050.1"/>
    <property type="molecule type" value="Genomic_DNA"/>
</dbReference>
<proteinExistence type="predicted"/>
<dbReference type="InParanoid" id="A0A1Z5SQH2"/>
<feature type="compositionally biased region" description="Low complexity" evidence="1">
    <location>
        <begin position="36"/>
        <end position="45"/>
    </location>
</feature>
<dbReference type="STRING" id="1157616.A0A1Z5SQH2"/>
<comment type="caution">
    <text evidence="2">The sequence shown here is derived from an EMBL/GenBank/DDBJ whole genome shotgun (WGS) entry which is preliminary data.</text>
</comment>
<feature type="compositionally biased region" description="Basic and acidic residues" evidence="1">
    <location>
        <begin position="18"/>
        <end position="32"/>
    </location>
</feature>
<feature type="compositionally biased region" description="Low complexity" evidence="1">
    <location>
        <begin position="54"/>
        <end position="77"/>
    </location>
</feature>
<organism evidence="2 3">
    <name type="scientific">Hortaea werneckii EXF-2000</name>
    <dbReference type="NCBI Taxonomy" id="1157616"/>
    <lineage>
        <taxon>Eukaryota</taxon>
        <taxon>Fungi</taxon>
        <taxon>Dikarya</taxon>
        <taxon>Ascomycota</taxon>
        <taxon>Pezizomycotina</taxon>
        <taxon>Dothideomycetes</taxon>
        <taxon>Dothideomycetidae</taxon>
        <taxon>Mycosphaerellales</taxon>
        <taxon>Teratosphaeriaceae</taxon>
        <taxon>Hortaea</taxon>
    </lineage>
</organism>
<name>A0A1Z5SQH2_HORWE</name>
<protein>
    <submittedName>
        <fullName evidence="2">Uncharacterized protein</fullName>
    </submittedName>
</protein>
<keyword evidence="3" id="KW-1185">Reference proteome</keyword>
<feature type="compositionally biased region" description="Low complexity" evidence="1">
    <location>
        <begin position="93"/>
        <end position="106"/>
    </location>
</feature>